<protein>
    <submittedName>
        <fullName evidence="2">Uncharacterized protein</fullName>
    </submittedName>
</protein>
<accession>A0AAE8L851</accession>
<evidence type="ECO:0000313" key="4">
    <source>
        <dbReference type="Proteomes" id="UP000199140"/>
    </source>
</evidence>
<name>A0AAE8L851_9HYPH</name>
<dbReference type="EMBL" id="CP015367">
    <property type="protein sequence ID" value="APT30037.1"/>
    <property type="molecule type" value="Genomic_DNA"/>
</dbReference>
<dbReference type="RefSeq" id="WP_159020289.1">
    <property type="nucleotide sequence ID" value="NZ_CP015367.1"/>
</dbReference>
<sequence>MSHEGSDTIALTSTVGDAAHFTVEESDRGGLRSRRYRDFAHGAFARPD</sequence>
<reference evidence="1 3" key="1">
    <citation type="submission" date="2016-04" db="EMBL/GenBank/DDBJ databases">
        <title>Complete genome sequencing and analysis of CBMB27, Methylobacterium phyllosphaerae isolated from leaf tissues of rice (Oryza sativa L.).</title>
        <authorList>
            <person name="Lee Y."/>
            <person name="Hwangbo K."/>
            <person name="Chung H."/>
            <person name="Yoo J."/>
            <person name="Kim K.Y."/>
            <person name="Sa T.M."/>
            <person name="Um Y."/>
            <person name="Madhaiyan M."/>
        </authorList>
    </citation>
    <scope>NUCLEOTIDE SEQUENCE [LARGE SCALE GENOMIC DNA]</scope>
    <source>
        <strain evidence="1 3">CBMB27</strain>
    </source>
</reference>
<keyword evidence="3" id="KW-1185">Reference proteome</keyword>
<proteinExistence type="predicted"/>
<dbReference type="KEGG" id="mphy:MCBMB27_00746"/>
<dbReference type="Proteomes" id="UP000185487">
    <property type="component" value="Chromosome"/>
</dbReference>
<evidence type="ECO:0000313" key="3">
    <source>
        <dbReference type="Proteomes" id="UP000185487"/>
    </source>
</evidence>
<dbReference type="AlphaFoldDB" id="A0AAE8L851"/>
<dbReference type="Proteomes" id="UP000199140">
    <property type="component" value="Unassembled WGS sequence"/>
</dbReference>
<dbReference type="EMBL" id="FOPK01000020">
    <property type="protein sequence ID" value="SFH32228.1"/>
    <property type="molecule type" value="Genomic_DNA"/>
</dbReference>
<organism evidence="2 4">
    <name type="scientific">Methylobacterium phyllosphaerae</name>
    <dbReference type="NCBI Taxonomy" id="418223"/>
    <lineage>
        <taxon>Bacteria</taxon>
        <taxon>Pseudomonadati</taxon>
        <taxon>Pseudomonadota</taxon>
        <taxon>Alphaproteobacteria</taxon>
        <taxon>Hyphomicrobiales</taxon>
        <taxon>Methylobacteriaceae</taxon>
        <taxon>Methylobacterium</taxon>
    </lineage>
</organism>
<reference evidence="2 4" key="2">
    <citation type="submission" date="2016-10" db="EMBL/GenBank/DDBJ databases">
        <authorList>
            <person name="Varghese N."/>
            <person name="Submissions S."/>
        </authorList>
    </citation>
    <scope>NUCLEOTIDE SEQUENCE [LARGE SCALE GENOMIC DNA]</scope>
    <source>
        <strain evidence="2 4">CBMB27</strain>
    </source>
</reference>
<evidence type="ECO:0000313" key="2">
    <source>
        <dbReference type="EMBL" id="SFH32228.1"/>
    </source>
</evidence>
<gene>
    <name evidence="1" type="ORF">MCBMB27_00746</name>
    <name evidence="2" type="ORF">SAMN05192567_12042</name>
</gene>
<evidence type="ECO:0000313" key="1">
    <source>
        <dbReference type="EMBL" id="APT30037.1"/>
    </source>
</evidence>